<reference evidence="1 2" key="1">
    <citation type="journal article" date="2019" name="Nat. Ecol. Evol.">
        <title>Megaphylogeny resolves global patterns of mushroom evolution.</title>
        <authorList>
            <person name="Varga T."/>
            <person name="Krizsan K."/>
            <person name="Foldi C."/>
            <person name="Dima B."/>
            <person name="Sanchez-Garcia M."/>
            <person name="Sanchez-Ramirez S."/>
            <person name="Szollosi G.J."/>
            <person name="Szarkandi J.G."/>
            <person name="Papp V."/>
            <person name="Albert L."/>
            <person name="Andreopoulos W."/>
            <person name="Angelini C."/>
            <person name="Antonin V."/>
            <person name="Barry K.W."/>
            <person name="Bougher N.L."/>
            <person name="Buchanan P."/>
            <person name="Buyck B."/>
            <person name="Bense V."/>
            <person name="Catcheside P."/>
            <person name="Chovatia M."/>
            <person name="Cooper J."/>
            <person name="Damon W."/>
            <person name="Desjardin D."/>
            <person name="Finy P."/>
            <person name="Geml J."/>
            <person name="Haridas S."/>
            <person name="Hughes K."/>
            <person name="Justo A."/>
            <person name="Karasinski D."/>
            <person name="Kautmanova I."/>
            <person name="Kiss B."/>
            <person name="Kocsube S."/>
            <person name="Kotiranta H."/>
            <person name="LaButti K.M."/>
            <person name="Lechner B.E."/>
            <person name="Liimatainen K."/>
            <person name="Lipzen A."/>
            <person name="Lukacs Z."/>
            <person name="Mihaltcheva S."/>
            <person name="Morgado L.N."/>
            <person name="Niskanen T."/>
            <person name="Noordeloos M.E."/>
            <person name="Ohm R.A."/>
            <person name="Ortiz-Santana B."/>
            <person name="Ovrebo C."/>
            <person name="Racz N."/>
            <person name="Riley R."/>
            <person name="Savchenko A."/>
            <person name="Shiryaev A."/>
            <person name="Soop K."/>
            <person name="Spirin V."/>
            <person name="Szebenyi C."/>
            <person name="Tomsovsky M."/>
            <person name="Tulloss R.E."/>
            <person name="Uehling J."/>
            <person name="Grigoriev I.V."/>
            <person name="Vagvolgyi C."/>
            <person name="Papp T."/>
            <person name="Martin F.M."/>
            <person name="Miettinen O."/>
            <person name="Hibbett D.S."/>
            <person name="Nagy L.G."/>
        </authorList>
    </citation>
    <scope>NUCLEOTIDE SEQUENCE [LARGE SCALE GENOMIC DNA]</scope>
    <source>
        <strain evidence="1 2">CBS 962.96</strain>
    </source>
</reference>
<evidence type="ECO:0000313" key="2">
    <source>
        <dbReference type="Proteomes" id="UP000297245"/>
    </source>
</evidence>
<protein>
    <submittedName>
        <fullName evidence="1">Uncharacterized protein</fullName>
    </submittedName>
</protein>
<accession>A0A4S8LC14</accession>
<keyword evidence="2" id="KW-1185">Reference proteome</keyword>
<gene>
    <name evidence="1" type="ORF">K435DRAFT_805335</name>
</gene>
<sequence>MRDKRIEGNGTVLEYYWWGTGRFRKQRKYGRNFLDNLKSLTLSGINGIVVGHNSRYLKYLLSIRNIPVVNFHRDFRLTDTVLSLDLAQQYNLQNNDTILLTILVNPSKALTFTVFAQTSQNKVTSVPRDERMGVLEALENPVVKAFGATSRFWWFDDLFVLLPDGFLGPPIEVWG</sequence>
<name>A0A4S8LC14_DENBC</name>
<dbReference type="AlphaFoldDB" id="A0A4S8LC14"/>
<dbReference type="Proteomes" id="UP000297245">
    <property type="component" value="Unassembled WGS sequence"/>
</dbReference>
<organism evidence="1 2">
    <name type="scientific">Dendrothele bispora (strain CBS 962.96)</name>
    <dbReference type="NCBI Taxonomy" id="1314807"/>
    <lineage>
        <taxon>Eukaryota</taxon>
        <taxon>Fungi</taxon>
        <taxon>Dikarya</taxon>
        <taxon>Basidiomycota</taxon>
        <taxon>Agaricomycotina</taxon>
        <taxon>Agaricomycetes</taxon>
        <taxon>Agaricomycetidae</taxon>
        <taxon>Agaricales</taxon>
        <taxon>Agaricales incertae sedis</taxon>
        <taxon>Dendrothele</taxon>
    </lineage>
</organism>
<evidence type="ECO:0000313" key="1">
    <source>
        <dbReference type="EMBL" id="THU86123.1"/>
    </source>
</evidence>
<dbReference type="EMBL" id="ML179511">
    <property type="protein sequence ID" value="THU86123.1"/>
    <property type="molecule type" value="Genomic_DNA"/>
</dbReference>
<proteinExistence type="predicted"/>